<dbReference type="Gene3D" id="6.10.250.2650">
    <property type="match status" value="1"/>
</dbReference>
<dbReference type="GO" id="GO:0004521">
    <property type="term" value="F:RNA endonuclease activity"/>
    <property type="evidence" value="ECO:0007669"/>
    <property type="project" value="InterPro"/>
</dbReference>
<organism evidence="3 4">
    <name type="scientific">Balnearium lithotrophicum</name>
    <dbReference type="NCBI Taxonomy" id="223788"/>
    <lineage>
        <taxon>Bacteria</taxon>
        <taxon>Pseudomonadati</taxon>
        <taxon>Aquificota</taxon>
        <taxon>Aquificia</taxon>
        <taxon>Desulfurobacteriales</taxon>
        <taxon>Desulfurobacteriaceae</taxon>
        <taxon>Balnearium</taxon>
    </lineage>
</organism>
<dbReference type="Gene3D" id="3.30.310.240">
    <property type="entry name" value="Bacterial toxin RNase RnlA/LsoA, N-terminal domain"/>
    <property type="match status" value="1"/>
</dbReference>
<dbReference type="Proteomes" id="UP000317315">
    <property type="component" value="Unassembled WGS sequence"/>
</dbReference>
<dbReference type="EMBL" id="FXTM01000025">
    <property type="protein sequence ID" value="SMO74763.1"/>
    <property type="molecule type" value="Genomic_DNA"/>
</dbReference>
<keyword evidence="4" id="KW-1185">Reference proteome</keyword>
<accession>A0A521DSN1</accession>
<dbReference type="InterPro" id="IPR045837">
    <property type="entry name" value="RnlA_toxin_N"/>
</dbReference>
<dbReference type="InterPro" id="IPR043994">
    <property type="entry name" value="RnlA/LsoA-toxin_DBD"/>
</dbReference>
<evidence type="ECO:0000259" key="2">
    <source>
        <dbReference type="Pfam" id="PF19417"/>
    </source>
</evidence>
<name>A0A521DSN1_9BACT</name>
<sequence>MSSFRKVNLTEKELDEILKELESLKGAQIEKGFTKGKSLKIKITLPGQKPALILVWFKQDGATIQYNIGKNPSLSEQIAQQIVDRCGYLQDVNEPLDGVTQELFDDFQRYLKDTGITIEKIENRDYEVLLKLSWHSGQQLTVHYYPQKSRLYITGKKNRIFDEICMWYANASSKSPIEVIKLIFSNYAQIQGVEEKFPDNIVEKEVTKQLGNAYHNLDDQEKRWLKTSVYMTTLHKDLPDFYPSISCSLKAVEGILKRIFVKKCIFSALDKNKKFTQFRNENGKYVLKEEFCNSFTDSQVQAIEKTYQFIVDRRHKLQHAEFKWSIFLNREDAESILNEVYEVIKNLNQVGLL</sequence>
<evidence type="ECO:0000259" key="1">
    <source>
        <dbReference type="Pfam" id="PF19034"/>
    </source>
</evidence>
<dbReference type="Pfam" id="PF19417">
    <property type="entry name" value="RnlA_toxin_N"/>
    <property type="match status" value="1"/>
</dbReference>
<feature type="domain" description="Bacterial toxin RNase RnlA/LsoA DBD" evidence="1">
    <location>
        <begin position="200"/>
        <end position="320"/>
    </location>
</feature>
<gene>
    <name evidence="3" type="ORF">SAMN06269117_12518</name>
</gene>
<proteinExistence type="predicted"/>
<dbReference type="OrthoDB" id="9811552at2"/>
<feature type="domain" description="Bacterial toxin RNase RnlA/LsoA N-terminal" evidence="2">
    <location>
        <begin position="5"/>
        <end position="81"/>
    </location>
</feature>
<dbReference type="Pfam" id="PF19034">
    <property type="entry name" value="RnlA-toxin_DBD"/>
    <property type="match status" value="1"/>
</dbReference>
<protein>
    <submittedName>
        <fullName evidence="3">RNase LS, toxin</fullName>
    </submittedName>
</protein>
<evidence type="ECO:0000313" key="3">
    <source>
        <dbReference type="EMBL" id="SMO74763.1"/>
    </source>
</evidence>
<dbReference type="AlphaFoldDB" id="A0A521DSN1"/>
<reference evidence="3 4" key="1">
    <citation type="submission" date="2017-05" db="EMBL/GenBank/DDBJ databases">
        <authorList>
            <person name="Varghese N."/>
            <person name="Submissions S."/>
        </authorList>
    </citation>
    <scope>NUCLEOTIDE SEQUENCE [LARGE SCALE GENOMIC DNA]</scope>
    <source>
        <strain evidence="3 4">DSM 16304</strain>
    </source>
</reference>
<evidence type="ECO:0000313" key="4">
    <source>
        <dbReference type="Proteomes" id="UP000317315"/>
    </source>
</evidence>